<dbReference type="PROSITE" id="PS51375">
    <property type="entry name" value="PPR"/>
    <property type="match status" value="2"/>
</dbReference>
<dbReference type="Pfam" id="PF12854">
    <property type="entry name" value="PPR_1"/>
    <property type="match status" value="1"/>
</dbReference>
<feature type="repeat" description="PPR" evidence="3">
    <location>
        <begin position="190"/>
        <end position="224"/>
    </location>
</feature>
<sequence>MATMPVKRQIFLLAKASSSSFNGFGSLGRQVKMMGNMFLIPFPSPTPLSPPVLFHHRLLLLSHLVAVEDKMTSVTMLSFLSSKQMELAGLSPDNYALNILINCFSNLLHVDLGFSVSAKIIKLGLQPDVVTFNTLINGLCKVGKTSQALDFFDDLVARGYRPDVHTYSTVMNGLSARLLGKMAEAGCQPDLVTYNTIVDRLCKDRLVNEALDIFSEMKAKGCHLHIFNTGLMQFQLSMEGSFGIAK</sequence>
<keyword evidence="2" id="KW-0677">Repeat</keyword>
<dbReference type="NCBIfam" id="TIGR00756">
    <property type="entry name" value="PPR"/>
    <property type="match status" value="2"/>
</dbReference>
<evidence type="ECO:0000313" key="4">
    <source>
        <dbReference type="EMBL" id="VFU44356.1"/>
    </source>
</evidence>
<gene>
    <name evidence="4" type="ORF">SVIM_LOCUS272313</name>
</gene>
<organism evidence="4">
    <name type="scientific">Salix viminalis</name>
    <name type="common">Common osier</name>
    <name type="synonym">Basket willow</name>
    <dbReference type="NCBI Taxonomy" id="40686"/>
    <lineage>
        <taxon>Eukaryota</taxon>
        <taxon>Viridiplantae</taxon>
        <taxon>Streptophyta</taxon>
        <taxon>Embryophyta</taxon>
        <taxon>Tracheophyta</taxon>
        <taxon>Spermatophyta</taxon>
        <taxon>Magnoliopsida</taxon>
        <taxon>eudicotyledons</taxon>
        <taxon>Gunneridae</taxon>
        <taxon>Pentapetalae</taxon>
        <taxon>rosids</taxon>
        <taxon>fabids</taxon>
        <taxon>Malpighiales</taxon>
        <taxon>Salicaceae</taxon>
        <taxon>Saliceae</taxon>
        <taxon>Salix</taxon>
    </lineage>
</organism>
<dbReference type="EMBL" id="CAADRP010001597">
    <property type="protein sequence ID" value="VFU44356.1"/>
    <property type="molecule type" value="Genomic_DNA"/>
</dbReference>
<name>A0A6N2LSL3_SALVM</name>
<dbReference type="AlphaFoldDB" id="A0A6N2LSL3"/>
<dbReference type="InterPro" id="IPR011990">
    <property type="entry name" value="TPR-like_helical_dom_sf"/>
</dbReference>
<evidence type="ECO:0000256" key="2">
    <source>
        <dbReference type="ARBA" id="ARBA00022737"/>
    </source>
</evidence>
<feature type="repeat" description="PPR" evidence="3">
    <location>
        <begin position="128"/>
        <end position="162"/>
    </location>
</feature>
<dbReference type="Gene3D" id="1.25.40.10">
    <property type="entry name" value="Tetratricopeptide repeat domain"/>
    <property type="match status" value="2"/>
</dbReference>
<dbReference type="Pfam" id="PF13041">
    <property type="entry name" value="PPR_2"/>
    <property type="match status" value="1"/>
</dbReference>
<proteinExistence type="inferred from homology"/>
<evidence type="ECO:0000256" key="3">
    <source>
        <dbReference type="PROSITE-ProRule" id="PRU00708"/>
    </source>
</evidence>
<evidence type="ECO:0008006" key="5">
    <source>
        <dbReference type="Google" id="ProtNLM"/>
    </source>
</evidence>
<accession>A0A6N2LSL3</accession>
<protein>
    <recommendedName>
        <fullName evidence="5">Pentacotripeptide-repeat region of PRORP domain-containing protein</fullName>
    </recommendedName>
</protein>
<dbReference type="InterPro" id="IPR002885">
    <property type="entry name" value="PPR_rpt"/>
</dbReference>
<evidence type="ECO:0000256" key="1">
    <source>
        <dbReference type="ARBA" id="ARBA00007626"/>
    </source>
</evidence>
<dbReference type="PANTHER" id="PTHR47941">
    <property type="entry name" value="PENTATRICOPEPTIDE REPEAT-CONTAINING PROTEIN 3, MITOCHONDRIAL"/>
    <property type="match status" value="1"/>
</dbReference>
<comment type="similarity">
    <text evidence="1">Belongs to the PPR family. P subfamily.</text>
</comment>
<reference evidence="4" key="1">
    <citation type="submission" date="2019-03" db="EMBL/GenBank/DDBJ databases">
        <authorList>
            <person name="Mank J."/>
            <person name="Almeida P."/>
        </authorList>
    </citation>
    <scope>NUCLEOTIDE SEQUENCE</scope>
    <source>
        <strain evidence="4">78183</strain>
    </source>
</reference>